<dbReference type="Gene3D" id="3.50.50.60">
    <property type="entry name" value="FAD/NAD(P)-binding domain"/>
    <property type="match status" value="1"/>
</dbReference>
<dbReference type="AlphaFoldDB" id="A0A2U1FQ63"/>
<comment type="caution">
    <text evidence="4">The sequence shown here is derived from an EMBL/GenBank/DDBJ whole genome shotgun (WGS) entry which is preliminary data.</text>
</comment>
<dbReference type="PANTHER" id="PTHR13789">
    <property type="entry name" value="MONOOXYGENASE"/>
    <property type="match status" value="1"/>
</dbReference>
<name>A0A2U1FQ63_9PSEU</name>
<accession>A0A2U1FQ63</accession>
<dbReference type="Proteomes" id="UP000245639">
    <property type="component" value="Unassembled WGS sequence"/>
</dbReference>
<dbReference type="PRINTS" id="PR00420">
    <property type="entry name" value="RNGMNOXGNASE"/>
</dbReference>
<evidence type="ECO:0000313" key="4">
    <source>
        <dbReference type="EMBL" id="PVZ14286.1"/>
    </source>
</evidence>
<evidence type="ECO:0000313" key="5">
    <source>
        <dbReference type="Proteomes" id="UP000245639"/>
    </source>
</evidence>
<dbReference type="PANTHER" id="PTHR13789:SF309">
    <property type="entry name" value="PUTATIVE (AFU_ORTHOLOGUE AFUA_6G14510)-RELATED"/>
    <property type="match status" value="1"/>
</dbReference>
<dbReference type="OrthoDB" id="9782160at2"/>
<gene>
    <name evidence="4" type="ORF">C8D89_101150</name>
</gene>
<evidence type="ECO:0000256" key="2">
    <source>
        <dbReference type="ARBA" id="ARBA00023033"/>
    </source>
</evidence>
<evidence type="ECO:0000259" key="3">
    <source>
        <dbReference type="Pfam" id="PF01494"/>
    </source>
</evidence>
<dbReference type="RefSeq" id="WP_116706171.1">
    <property type="nucleotide sequence ID" value="NZ_QEKW01000001.1"/>
</dbReference>
<protein>
    <submittedName>
        <fullName evidence="4">2-polyprenyl-6-methoxyphenol hydroxylase-like FAD-dependent oxidoreductase</fullName>
    </submittedName>
</protein>
<sequence>MTRIRTAHVVGGGIAGQVAAVALHRAGIEPCVSEAYDTDAAGVGAFLGLGLNGLDALRTVGMDTAVLARGFATPRMVLLNGSGRVLADVPNGGALRDGTHALTIRRSDLYAALRDEAERRGIPTRHGKRLTAVRHTDSGVRAEFGDGSTAEADVLVGADGIHSTVRGLLDPAAPGASYVGFLNTGGYARGVDVPGPPGVNHLCFGRRAFIGWVKAPDGEVWWFANPPAPREPRPEELAAIPAERWRARLLDLFADDRGPAADLIRATDEVFAGWTTYDLPSVPTWHDGRTVIIGDAAHAVSPSVGQGAAMAIEDAVVLAQCLRDHDDAPAALSRYEQLRRARVEKVRTQGRRNGSGKTVGPVGRAARDLVLPIVMRRLFRDGRDPLRWMWDHHIDWETSVTDPAPSPASR</sequence>
<evidence type="ECO:0000256" key="1">
    <source>
        <dbReference type="ARBA" id="ARBA00023002"/>
    </source>
</evidence>
<feature type="domain" description="FAD-binding" evidence="3">
    <location>
        <begin position="8"/>
        <end position="346"/>
    </location>
</feature>
<dbReference type="GO" id="GO:0004497">
    <property type="term" value="F:monooxygenase activity"/>
    <property type="evidence" value="ECO:0007669"/>
    <property type="project" value="UniProtKB-KW"/>
</dbReference>
<keyword evidence="5" id="KW-1185">Reference proteome</keyword>
<proteinExistence type="predicted"/>
<organism evidence="4 5">
    <name type="scientific">Actinomycetospora cinnamomea</name>
    <dbReference type="NCBI Taxonomy" id="663609"/>
    <lineage>
        <taxon>Bacteria</taxon>
        <taxon>Bacillati</taxon>
        <taxon>Actinomycetota</taxon>
        <taxon>Actinomycetes</taxon>
        <taxon>Pseudonocardiales</taxon>
        <taxon>Pseudonocardiaceae</taxon>
        <taxon>Actinomycetospora</taxon>
    </lineage>
</organism>
<reference evidence="4 5" key="1">
    <citation type="submission" date="2018-04" db="EMBL/GenBank/DDBJ databases">
        <title>Genomic Encyclopedia of Type Strains, Phase IV (KMG-IV): sequencing the most valuable type-strain genomes for metagenomic binning, comparative biology and taxonomic classification.</title>
        <authorList>
            <person name="Goeker M."/>
        </authorList>
    </citation>
    <scope>NUCLEOTIDE SEQUENCE [LARGE SCALE GENOMIC DNA]</scope>
    <source>
        <strain evidence="4 5">DSM 45771</strain>
    </source>
</reference>
<keyword evidence="2" id="KW-0503">Monooxygenase</keyword>
<keyword evidence="1" id="KW-0560">Oxidoreductase</keyword>
<dbReference type="SUPFAM" id="SSF51905">
    <property type="entry name" value="FAD/NAD(P)-binding domain"/>
    <property type="match status" value="1"/>
</dbReference>
<dbReference type="EMBL" id="QEKW01000001">
    <property type="protein sequence ID" value="PVZ14286.1"/>
    <property type="molecule type" value="Genomic_DNA"/>
</dbReference>
<dbReference type="InterPro" id="IPR050493">
    <property type="entry name" value="FAD-dep_Monooxygenase_BioMet"/>
</dbReference>
<dbReference type="Pfam" id="PF01494">
    <property type="entry name" value="FAD_binding_3"/>
    <property type="match status" value="1"/>
</dbReference>
<dbReference type="InterPro" id="IPR036188">
    <property type="entry name" value="FAD/NAD-bd_sf"/>
</dbReference>
<dbReference type="InterPro" id="IPR002938">
    <property type="entry name" value="FAD-bd"/>
</dbReference>
<dbReference type="GO" id="GO:0071949">
    <property type="term" value="F:FAD binding"/>
    <property type="evidence" value="ECO:0007669"/>
    <property type="project" value="InterPro"/>
</dbReference>